<reference evidence="1 2" key="1">
    <citation type="journal article" date="2009" name="PLoS Genet.">
        <title>Genomic analysis of the basal lineage fungus Rhizopus oryzae reveals a whole-genome duplication.</title>
        <authorList>
            <person name="Ma L.-J."/>
            <person name="Ibrahim A.S."/>
            <person name="Skory C."/>
            <person name="Grabherr M.G."/>
            <person name="Burger G."/>
            <person name="Butler M."/>
            <person name="Elias M."/>
            <person name="Idnurm A."/>
            <person name="Lang B.F."/>
            <person name="Sone T."/>
            <person name="Abe A."/>
            <person name="Calvo S.E."/>
            <person name="Corrochano L.M."/>
            <person name="Engels R."/>
            <person name="Fu J."/>
            <person name="Hansberg W."/>
            <person name="Kim J.-M."/>
            <person name="Kodira C.D."/>
            <person name="Koehrsen M.J."/>
            <person name="Liu B."/>
            <person name="Miranda-Saavedra D."/>
            <person name="O'Leary S."/>
            <person name="Ortiz-Castellanos L."/>
            <person name="Poulter R."/>
            <person name="Rodriguez-Romero J."/>
            <person name="Ruiz-Herrera J."/>
            <person name="Shen Y.-Q."/>
            <person name="Zeng Q."/>
            <person name="Galagan J."/>
            <person name="Birren B.W."/>
            <person name="Cuomo C.A."/>
            <person name="Wickes B.L."/>
        </authorList>
    </citation>
    <scope>NUCLEOTIDE SEQUENCE [LARGE SCALE GENOMIC DNA]</scope>
    <source>
        <strain evidence="2">RA 99-880 / ATCC MYA-4621 / FGSC 9543 / NRRL 43880</strain>
    </source>
</reference>
<dbReference type="InterPro" id="IPR009724">
    <property type="entry name" value="TMEM70"/>
</dbReference>
<dbReference type="VEuPathDB" id="FungiDB:RO3G_03377"/>
<dbReference type="OMA" id="RIFTSWM"/>
<gene>
    <name evidence="1" type="ORF">RO3G_03377</name>
</gene>
<organism evidence="1 2">
    <name type="scientific">Rhizopus delemar (strain RA 99-880 / ATCC MYA-4621 / FGSC 9543 / NRRL 43880)</name>
    <name type="common">Mucormycosis agent</name>
    <name type="synonym">Rhizopus arrhizus var. delemar</name>
    <dbReference type="NCBI Taxonomy" id="246409"/>
    <lineage>
        <taxon>Eukaryota</taxon>
        <taxon>Fungi</taxon>
        <taxon>Fungi incertae sedis</taxon>
        <taxon>Mucoromycota</taxon>
        <taxon>Mucoromycotina</taxon>
        <taxon>Mucoromycetes</taxon>
        <taxon>Mucorales</taxon>
        <taxon>Mucorineae</taxon>
        <taxon>Rhizopodaceae</taxon>
        <taxon>Rhizopus</taxon>
    </lineage>
</organism>
<dbReference type="AlphaFoldDB" id="I1BR43"/>
<name>I1BR43_RHIO9</name>
<dbReference type="PANTHER" id="PTHR13281">
    <property type="entry name" value="TRANSMEMBRANE PROTEIN 70, MITOCHONDRIAL"/>
    <property type="match status" value="1"/>
</dbReference>
<dbReference type="GeneID" id="93610349"/>
<proteinExistence type="predicted"/>
<dbReference type="eggNOG" id="ENOG502S7GG">
    <property type="taxonomic scope" value="Eukaryota"/>
</dbReference>
<sequence>MLRTCIHQSLKRTNNYNSLVLITRKRFLSTQQDPVTIYTGPLANVAKKLKLFSITSLGLGVGISPCVFAIDVPVPFIAKAALVGAAVATSAASTGLIQWVMSPYVTKITVPKQLEEGQVPKELTIHTLSFTAKDHTTTVPIESIEPASRIFTTWMITDPNQAIGRIGQKTVKPKSLLYVHPELCEEEGVMKHIVEKTGIGKAKDVPALYEYQFASLHPFRAFYV</sequence>
<dbReference type="PANTHER" id="PTHR13281:SF0">
    <property type="entry name" value="TRANSMEMBRANE PROTEIN 70, MITOCHONDRIAL"/>
    <property type="match status" value="1"/>
</dbReference>
<accession>I1BR43</accession>
<dbReference type="Proteomes" id="UP000009138">
    <property type="component" value="Unassembled WGS sequence"/>
</dbReference>
<dbReference type="STRING" id="246409.I1BR43"/>
<evidence type="ECO:0000313" key="2">
    <source>
        <dbReference type="Proteomes" id="UP000009138"/>
    </source>
</evidence>
<dbReference type="GO" id="GO:0033615">
    <property type="term" value="P:mitochondrial proton-transporting ATP synthase complex assembly"/>
    <property type="evidence" value="ECO:0007669"/>
    <property type="project" value="TreeGrafter"/>
</dbReference>
<dbReference type="EMBL" id="CH476733">
    <property type="protein sequence ID" value="EIE78673.1"/>
    <property type="molecule type" value="Genomic_DNA"/>
</dbReference>
<dbReference type="OrthoDB" id="5386199at2759"/>
<dbReference type="RefSeq" id="XP_067514069.1">
    <property type="nucleotide sequence ID" value="XM_067657968.1"/>
</dbReference>
<dbReference type="InParanoid" id="I1BR43"/>
<protein>
    <recommendedName>
        <fullName evidence="3">Transmembrane protein</fullName>
    </recommendedName>
</protein>
<evidence type="ECO:0000313" key="1">
    <source>
        <dbReference type="EMBL" id="EIE78673.1"/>
    </source>
</evidence>
<evidence type="ECO:0008006" key="3">
    <source>
        <dbReference type="Google" id="ProtNLM"/>
    </source>
</evidence>
<keyword evidence="2" id="KW-1185">Reference proteome</keyword>
<dbReference type="GO" id="GO:0031966">
    <property type="term" value="C:mitochondrial membrane"/>
    <property type="evidence" value="ECO:0007669"/>
    <property type="project" value="TreeGrafter"/>
</dbReference>